<dbReference type="InterPro" id="IPR016187">
    <property type="entry name" value="CTDL_fold"/>
</dbReference>
<evidence type="ECO:0000313" key="3">
    <source>
        <dbReference type="Proteomes" id="UP001529510"/>
    </source>
</evidence>
<accession>A0ABD0RSY1</accession>
<feature type="non-terminal residue" evidence="2">
    <location>
        <position position="1"/>
    </location>
</feature>
<dbReference type="SUPFAM" id="SSF56436">
    <property type="entry name" value="C-type lectin-like"/>
    <property type="match status" value="1"/>
</dbReference>
<feature type="domain" description="C-type lectin" evidence="1">
    <location>
        <begin position="1"/>
        <end position="64"/>
    </location>
</feature>
<evidence type="ECO:0000313" key="2">
    <source>
        <dbReference type="EMBL" id="KAL0201644.1"/>
    </source>
</evidence>
<comment type="caution">
    <text evidence="2">The sequence shown here is derived from an EMBL/GenBank/DDBJ whole genome shotgun (WGS) entry which is preliminary data.</text>
</comment>
<sequence length="64" mass="7702">QFYTDLPTIHNFEENNQIKQVILSGWYIWFGLYLDSWEWSDQWDLRFRHWAAGQPFMGTGGCIS</sequence>
<protein>
    <recommendedName>
        <fullName evidence="1">C-type lectin domain-containing protein</fullName>
    </recommendedName>
</protein>
<feature type="non-terminal residue" evidence="2">
    <location>
        <position position="64"/>
    </location>
</feature>
<proteinExistence type="predicted"/>
<organism evidence="2 3">
    <name type="scientific">Cirrhinus mrigala</name>
    <name type="common">Mrigala</name>
    <dbReference type="NCBI Taxonomy" id="683832"/>
    <lineage>
        <taxon>Eukaryota</taxon>
        <taxon>Metazoa</taxon>
        <taxon>Chordata</taxon>
        <taxon>Craniata</taxon>
        <taxon>Vertebrata</taxon>
        <taxon>Euteleostomi</taxon>
        <taxon>Actinopterygii</taxon>
        <taxon>Neopterygii</taxon>
        <taxon>Teleostei</taxon>
        <taxon>Ostariophysi</taxon>
        <taxon>Cypriniformes</taxon>
        <taxon>Cyprinidae</taxon>
        <taxon>Labeoninae</taxon>
        <taxon>Labeonini</taxon>
        <taxon>Cirrhinus</taxon>
    </lineage>
</organism>
<dbReference type="EMBL" id="JAMKFB020000002">
    <property type="protein sequence ID" value="KAL0201644.1"/>
    <property type="molecule type" value="Genomic_DNA"/>
</dbReference>
<gene>
    <name evidence="2" type="ORF">M9458_004831</name>
</gene>
<dbReference type="PANTHER" id="PTHR45784">
    <property type="entry name" value="C-TYPE LECTIN DOMAIN FAMILY 20 MEMBER A-RELATED"/>
    <property type="match status" value="1"/>
</dbReference>
<dbReference type="InterPro" id="IPR001304">
    <property type="entry name" value="C-type_lectin-like"/>
</dbReference>
<dbReference type="Gene3D" id="3.10.100.10">
    <property type="entry name" value="Mannose-Binding Protein A, subunit A"/>
    <property type="match status" value="1"/>
</dbReference>
<dbReference type="Proteomes" id="UP001529510">
    <property type="component" value="Unassembled WGS sequence"/>
</dbReference>
<dbReference type="PROSITE" id="PS50041">
    <property type="entry name" value="C_TYPE_LECTIN_2"/>
    <property type="match status" value="1"/>
</dbReference>
<keyword evidence="3" id="KW-1185">Reference proteome</keyword>
<name>A0ABD0RSY1_CIRMR</name>
<dbReference type="InterPro" id="IPR016186">
    <property type="entry name" value="C-type_lectin-like/link_sf"/>
</dbReference>
<evidence type="ECO:0000259" key="1">
    <source>
        <dbReference type="PROSITE" id="PS50041"/>
    </source>
</evidence>
<dbReference type="PANTHER" id="PTHR45784:SF3">
    <property type="entry name" value="C-TYPE LECTIN DOMAIN FAMILY 4 MEMBER K-LIKE-RELATED"/>
    <property type="match status" value="1"/>
</dbReference>
<reference evidence="2 3" key="1">
    <citation type="submission" date="2024-05" db="EMBL/GenBank/DDBJ databases">
        <title>Genome sequencing and assembly of Indian major carp, Cirrhinus mrigala (Hamilton, 1822).</title>
        <authorList>
            <person name="Mohindra V."/>
            <person name="Chowdhury L.M."/>
            <person name="Lal K."/>
            <person name="Jena J.K."/>
        </authorList>
    </citation>
    <scope>NUCLEOTIDE SEQUENCE [LARGE SCALE GENOMIC DNA]</scope>
    <source>
        <strain evidence="2">CM1030</strain>
        <tissue evidence="2">Blood</tissue>
    </source>
</reference>
<dbReference type="AlphaFoldDB" id="A0ABD0RSY1"/>